<dbReference type="InterPro" id="IPR016181">
    <property type="entry name" value="Acyl_CoA_acyltransferase"/>
</dbReference>
<protein>
    <submittedName>
        <fullName evidence="2">GNAT family N-acetyltransferase</fullName>
    </submittedName>
</protein>
<dbReference type="GO" id="GO:0016747">
    <property type="term" value="F:acyltransferase activity, transferring groups other than amino-acyl groups"/>
    <property type="evidence" value="ECO:0007669"/>
    <property type="project" value="InterPro"/>
</dbReference>
<keyword evidence="2" id="KW-0808">Transferase</keyword>
<dbReference type="Gene3D" id="3.40.630.30">
    <property type="match status" value="1"/>
</dbReference>
<dbReference type="PROSITE" id="PS51186">
    <property type="entry name" value="GNAT"/>
    <property type="match status" value="1"/>
</dbReference>
<dbReference type="RefSeq" id="WP_167832538.1">
    <property type="nucleotide sequence ID" value="NZ_JAAVUM010000007.1"/>
</dbReference>
<comment type="caution">
    <text evidence="2">The sequence shown here is derived from an EMBL/GenBank/DDBJ whole genome shotgun (WGS) entry which is preliminary data.</text>
</comment>
<gene>
    <name evidence="2" type="ORF">GWK17_11605</name>
</gene>
<dbReference type="SUPFAM" id="SSF55729">
    <property type="entry name" value="Acyl-CoA N-acyltransferases (Nat)"/>
    <property type="match status" value="1"/>
</dbReference>
<accession>A0A846TPJ5</accession>
<feature type="domain" description="N-acetyltransferase" evidence="1">
    <location>
        <begin position="2"/>
        <end position="158"/>
    </location>
</feature>
<name>A0A846TPJ5_9BACI</name>
<dbReference type="EMBL" id="JAAVUM010000007">
    <property type="protein sequence ID" value="NKE06105.1"/>
    <property type="molecule type" value="Genomic_DNA"/>
</dbReference>
<evidence type="ECO:0000313" key="2">
    <source>
        <dbReference type="EMBL" id="NKE06105.1"/>
    </source>
</evidence>
<dbReference type="Proteomes" id="UP000587942">
    <property type="component" value="Unassembled WGS sequence"/>
</dbReference>
<proteinExistence type="predicted"/>
<dbReference type="InterPro" id="IPR000182">
    <property type="entry name" value="GNAT_dom"/>
</dbReference>
<reference evidence="2 3" key="1">
    <citation type="submission" date="2020-03" db="EMBL/GenBank/DDBJ databases">
        <authorList>
            <person name="Sun Q."/>
        </authorList>
    </citation>
    <scope>NUCLEOTIDE SEQUENCE [LARGE SCALE GENOMIC DNA]</scope>
    <source>
        <strain evidence="2 3">KACC 21451</strain>
    </source>
</reference>
<dbReference type="AlphaFoldDB" id="A0A846TPJ5"/>
<dbReference type="Pfam" id="PF00583">
    <property type="entry name" value="Acetyltransf_1"/>
    <property type="match status" value="1"/>
</dbReference>
<evidence type="ECO:0000313" key="3">
    <source>
        <dbReference type="Proteomes" id="UP000587942"/>
    </source>
</evidence>
<sequence length="158" mass="18480">MIELVRAKQEDEAILQNLIQFYIYEFTVFQDIKLEQSGFFAPFDLKPYWTEADLHAFFIMHEGELAGFAMVESGAPNVILEFFIMRKFYRRGFGKAAAEKLFGLFPGNWSVTQVEKNEPARNFWRKVIGDYTGGNYIEMFDDHNRSIQEFNSGLYAKK</sequence>
<organism evidence="2 3">
    <name type="scientific">Mesobacillus selenatarsenatis</name>
    <dbReference type="NCBI Taxonomy" id="388741"/>
    <lineage>
        <taxon>Bacteria</taxon>
        <taxon>Bacillati</taxon>
        <taxon>Bacillota</taxon>
        <taxon>Bacilli</taxon>
        <taxon>Bacillales</taxon>
        <taxon>Bacillaceae</taxon>
        <taxon>Mesobacillus</taxon>
    </lineage>
</organism>
<evidence type="ECO:0000259" key="1">
    <source>
        <dbReference type="PROSITE" id="PS51186"/>
    </source>
</evidence>